<evidence type="ECO:0000256" key="4">
    <source>
        <dbReference type="SAM" id="MobiDB-lite"/>
    </source>
</evidence>
<dbReference type="InterPro" id="IPR014939">
    <property type="entry name" value="CDT1_Gemini-bd-like"/>
</dbReference>
<dbReference type="GeneID" id="101858565"/>
<feature type="region of interest" description="Disordered" evidence="4">
    <location>
        <begin position="372"/>
        <end position="402"/>
    </location>
</feature>
<feature type="region of interest" description="Disordered" evidence="4">
    <location>
        <begin position="103"/>
        <end position="169"/>
    </location>
</feature>
<dbReference type="InterPro" id="IPR032054">
    <property type="entry name" value="Cdt1_C"/>
</dbReference>
<reference evidence="7" key="1">
    <citation type="submission" date="2025-08" db="UniProtKB">
        <authorList>
            <consortium name="RefSeq"/>
        </authorList>
    </citation>
    <scope>IDENTIFICATION</scope>
</reference>
<dbReference type="RefSeq" id="XP_005104215.2">
    <property type="nucleotide sequence ID" value="XM_005104158.3"/>
</dbReference>
<proteinExistence type="inferred from homology"/>
<name>A0ABM0JY09_APLCA</name>
<evidence type="ECO:0000313" key="7">
    <source>
        <dbReference type="RefSeq" id="XP_005104215.2"/>
    </source>
</evidence>
<feature type="compositionally biased region" description="Low complexity" evidence="4">
    <location>
        <begin position="709"/>
        <end position="736"/>
    </location>
</feature>
<organism evidence="6 7">
    <name type="scientific">Aplysia californica</name>
    <name type="common">California sea hare</name>
    <dbReference type="NCBI Taxonomy" id="6500"/>
    <lineage>
        <taxon>Eukaryota</taxon>
        <taxon>Metazoa</taxon>
        <taxon>Spiralia</taxon>
        <taxon>Lophotrochozoa</taxon>
        <taxon>Mollusca</taxon>
        <taxon>Gastropoda</taxon>
        <taxon>Heterobranchia</taxon>
        <taxon>Euthyneura</taxon>
        <taxon>Tectipleura</taxon>
        <taxon>Aplysiida</taxon>
        <taxon>Aplysioidea</taxon>
        <taxon>Aplysiidae</taxon>
        <taxon>Aplysia</taxon>
    </lineage>
</organism>
<evidence type="ECO:0000313" key="6">
    <source>
        <dbReference type="Proteomes" id="UP000694888"/>
    </source>
</evidence>
<feature type="domain" description="CDT1 Geminin-binding" evidence="5">
    <location>
        <begin position="490"/>
        <end position="663"/>
    </location>
</feature>
<dbReference type="InterPro" id="IPR038090">
    <property type="entry name" value="Cdt1_C_WH_dom_sf"/>
</dbReference>
<evidence type="ECO:0000256" key="1">
    <source>
        <dbReference type="ARBA" id="ARBA00008356"/>
    </source>
</evidence>
<dbReference type="SMART" id="SM01075">
    <property type="entry name" value="CDT1"/>
    <property type="match status" value="1"/>
</dbReference>
<dbReference type="CDD" id="cd08674">
    <property type="entry name" value="Cdt1_m"/>
    <property type="match status" value="1"/>
</dbReference>
<sequence length="866" mass="95768">MAQARVNDFFCAKKKSDDVHPAKRRKLDSVNSKSTRSQVSKSKSLTFFSDRVDEDGSSKTVLDSVNVNEAARMLASPLDGSAIVKPDVADSSLDLVPASNINEFTTNRSSSPSSEVKHIQKQVLLRQPSSRSSKSRTSRSRTSSKKSTPSVSSRSKISSRTTRNTACDKSQRKLTDLVLSKANTSVSDDATCARELAVSSSVEHQVIDEPNEFLTCDIANFEEIKLTQDDKPSSSSENTSKCMEEITSVADDHDRAISGMSTPRKRIMNWDHDDTNGPKTRHKKTAPRRLSDEAKQGCQFESAKKKLELSPSTKSRSSTSTRVKVKEPVLAESTDVITKSSPVSPEDENIKETFEAVNGKSSLIALVSTIVPPPSALSPLSRTPERLEEDSPPSPKPMPPKLENLSQKLKVLSKMNGQALKNRLKQNGKLGDLKERLGELNKAVADTKKERVAVEDIPKAKAQEDASEKSVPAYQRFEHLAADGPPTLSLPFAYRLLDNAFQAMDTVVSMMHNRSEMCTFSKLRAAVQNMTKKNFEQKTAGQIKTITPEAYTFRQEKNVPAFGKKVSGYQLTVEPNLGNKDAGTDTEMGQTNSEGKPVFTASMLLKRKNDFKKRLVDRVKQHHKTFLSSLSPPIVIPDDKITRWHPRFQLDKVPEVAVSPLPQPPEVLVYHSAKDVLEKQRGKLNPRVEAALSRVADANKTSETEHVKQNSTPSTSSSQSSVSSSSSPSSSQNTPSLKGIPPALLAKIRAKEALKMQEAMTRDPAEDDKTRMMGHLPDIIRIIRSYFVTEKKPALPLDSVYKKLQESYKSGISLRDVEQHISLLKELAPELLSVVEIKRGKYVKLDKNVDTQAISSRILNQVKARK</sequence>
<dbReference type="Proteomes" id="UP000694888">
    <property type="component" value="Unplaced"/>
</dbReference>
<gene>
    <name evidence="7" type="primary">LOC101858565</name>
</gene>
<evidence type="ECO:0000259" key="5">
    <source>
        <dbReference type="SMART" id="SM01075"/>
    </source>
</evidence>
<feature type="coiled-coil region" evidence="3">
    <location>
        <begin position="402"/>
        <end position="450"/>
    </location>
</feature>
<feature type="compositionally biased region" description="Polar residues" evidence="4">
    <location>
        <begin position="29"/>
        <end position="42"/>
    </location>
</feature>
<dbReference type="PANTHER" id="PTHR28637:SF1">
    <property type="entry name" value="DNA REPLICATION FACTOR CDT1"/>
    <property type="match status" value="1"/>
</dbReference>
<feature type="region of interest" description="Disordered" evidence="4">
    <location>
        <begin position="16"/>
        <end position="42"/>
    </location>
</feature>
<evidence type="ECO:0000256" key="2">
    <source>
        <dbReference type="ARBA" id="ARBA00023306"/>
    </source>
</evidence>
<feature type="region of interest" description="Disordered" evidence="4">
    <location>
        <begin position="266"/>
        <end position="324"/>
    </location>
</feature>
<protein>
    <submittedName>
        <fullName evidence="7">DNA replication factor Cdt1</fullName>
    </submittedName>
</protein>
<dbReference type="Pfam" id="PF08839">
    <property type="entry name" value="CDT1"/>
    <property type="match status" value="1"/>
</dbReference>
<feature type="compositionally biased region" description="Polar residues" evidence="4">
    <location>
        <begin position="103"/>
        <end position="114"/>
    </location>
</feature>
<dbReference type="CDD" id="cd08767">
    <property type="entry name" value="Cdt1_c"/>
    <property type="match status" value="1"/>
</dbReference>
<comment type="similarity">
    <text evidence="1">Belongs to the Cdt1 family.</text>
</comment>
<keyword evidence="3" id="KW-0175">Coiled coil</keyword>
<keyword evidence="2" id="KW-0131">Cell cycle</keyword>
<feature type="region of interest" description="Disordered" evidence="4">
    <location>
        <begin position="576"/>
        <end position="595"/>
    </location>
</feature>
<dbReference type="Pfam" id="PF16679">
    <property type="entry name" value="CDT1_C"/>
    <property type="match status" value="1"/>
</dbReference>
<accession>A0ABM0JY09</accession>
<feature type="compositionally biased region" description="Basic residues" evidence="4">
    <location>
        <begin position="133"/>
        <end position="144"/>
    </location>
</feature>
<dbReference type="SUPFAM" id="SSF46785">
    <property type="entry name" value="Winged helix' DNA-binding domain"/>
    <property type="match status" value="1"/>
</dbReference>
<dbReference type="InterPro" id="IPR036390">
    <property type="entry name" value="WH_DNA-bd_sf"/>
</dbReference>
<keyword evidence="6" id="KW-1185">Reference proteome</keyword>
<feature type="compositionally biased region" description="Low complexity" evidence="4">
    <location>
        <begin position="145"/>
        <end position="163"/>
    </location>
</feature>
<dbReference type="Gene3D" id="1.10.10.1420">
    <property type="entry name" value="DNA replication factor Cdt1, C-terminal WH domain"/>
    <property type="match status" value="1"/>
</dbReference>
<feature type="region of interest" description="Disordered" evidence="4">
    <location>
        <begin position="694"/>
        <end position="741"/>
    </location>
</feature>
<evidence type="ECO:0000256" key="3">
    <source>
        <dbReference type="SAM" id="Coils"/>
    </source>
</evidence>
<feature type="compositionally biased region" description="Low complexity" evidence="4">
    <location>
        <begin position="312"/>
        <end position="322"/>
    </location>
</feature>
<dbReference type="PANTHER" id="PTHR28637">
    <property type="entry name" value="DNA REPLICATION FACTOR CDT1"/>
    <property type="match status" value="1"/>
</dbReference>
<dbReference type="InterPro" id="IPR045173">
    <property type="entry name" value="Cdt1"/>
</dbReference>